<dbReference type="OrthoDB" id="5781853at2759"/>
<dbReference type="Proteomes" id="UP000783686">
    <property type="component" value="Unassembled WGS sequence"/>
</dbReference>
<evidence type="ECO:0000313" key="2">
    <source>
        <dbReference type="EMBL" id="CAD5210678.1"/>
    </source>
</evidence>
<accession>A0A811K5J8</accession>
<comment type="caution">
    <text evidence="2">The sequence shown here is derived from an EMBL/GenBank/DDBJ whole genome shotgun (WGS) entry which is preliminary data.</text>
</comment>
<keyword evidence="1" id="KW-0812">Transmembrane</keyword>
<protein>
    <recommendedName>
        <fullName evidence="4">G_PROTEIN_RECEP_F1_2 domain-containing protein</fullName>
    </recommendedName>
</protein>
<sequence>MLSEGTLILYVIEMLVNTFGLMVSILFLYVLTKTKLFLINQKLYLANIIIANIVTIISRYPIVIQLLFEKTLYGTYFNTKINEIHDLAGSVIVNMIGQLVIFLDVTLVVFGKADFSTITSVCFCLLQWILGELNIYLGALNIPPPLYSQALMECINFICWMAFAGLIYMGRLKYRQQTVGDVKHKYKISISLRTLAVLKVMAICSAIRNFICINVIILLYAWIRPNKDVDGERIVSFFYDLTLSFYAAAVPFLMVLNHEEMHKTYIKLCNPAARTEISLKNSTSLNETKFMARNVVGDVITPVAPDEGQFYFQQLRADWNIRRLALKQENCVVLDVEDVFLKDKLLELNINARHPKSTDQLA</sequence>
<evidence type="ECO:0008006" key="4">
    <source>
        <dbReference type="Google" id="ProtNLM"/>
    </source>
</evidence>
<evidence type="ECO:0000313" key="3">
    <source>
        <dbReference type="Proteomes" id="UP000614601"/>
    </source>
</evidence>
<dbReference type="EMBL" id="CAJFDH010000002">
    <property type="protein sequence ID" value="CAD5210678.1"/>
    <property type="molecule type" value="Genomic_DNA"/>
</dbReference>
<reference evidence="2" key="1">
    <citation type="submission" date="2020-09" db="EMBL/GenBank/DDBJ databases">
        <authorList>
            <person name="Kikuchi T."/>
        </authorList>
    </citation>
    <scope>NUCLEOTIDE SEQUENCE</scope>
    <source>
        <strain evidence="2">SH1</strain>
    </source>
</reference>
<feature type="transmembrane region" description="Helical" evidence="1">
    <location>
        <begin position="43"/>
        <end position="68"/>
    </location>
</feature>
<feature type="transmembrane region" description="Helical" evidence="1">
    <location>
        <begin position="117"/>
        <end position="138"/>
    </location>
</feature>
<name>A0A811K5J8_9BILA</name>
<keyword evidence="1" id="KW-0472">Membrane</keyword>
<dbReference type="EMBL" id="CAJFCW020000002">
    <property type="protein sequence ID" value="CAG9091840.1"/>
    <property type="molecule type" value="Genomic_DNA"/>
</dbReference>
<proteinExistence type="predicted"/>
<feature type="transmembrane region" description="Helical" evidence="1">
    <location>
        <begin position="150"/>
        <end position="169"/>
    </location>
</feature>
<dbReference type="AlphaFoldDB" id="A0A811K5J8"/>
<keyword evidence="1" id="KW-1133">Transmembrane helix</keyword>
<feature type="transmembrane region" description="Helical" evidence="1">
    <location>
        <begin position="88"/>
        <end position="110"/>
    </location>
</feature>
<keyword evidence="3" id="KW-1185">Reference proteome</keyword>
<organism evidence="2 3">
    <name type="scientific">Bursaphelenchus okinawaensis</name>
    <dbReference type="NCBI Taxonomy" id="465554"/>
    <lineage>
        <taxon>Eukaryota</taxon>
        <taxon>Metazoa</taxon>
        <taxon>Ecdysozoa</taxon>
        <taxon>Nematoda</taxon>
        <taxon>Chromadorea</taxon>
        <taxon>Rhabditida</taxon>
        <taxon>Tylenchina</taxon>
        <taxon>Tylenchomorpha</taxon>
        <taxon>Aphelenchoidea</taxon>
        <taxon>Aphelenchoididae</taxon>
        <taxon>Bursaphelenchus</taxon>
    </lineage>
</organism>
<feature type="transmembrane region" description="Helical" evidence="1">
    <location>
        <begin position="235"/>
        <end position="256"/>
    </location>
</feature>
<dbReference type="Proteomes" id="UP000614601">
    <property type="component" value="Unassembled WGS sequence"/>
</dbReference>
<gene>
    <name evidence="2" type="ORF">BOKJ2_LOCUS3314</name>
</gene>
<evidence type="ECO:0000256" key="1">
    <source>
        <dbReference type="SAM" id="Phobius"/>
    </source>
</evidence>
<feature type="transmembrane region" description="Helical" evidence="1">
    <location>
        <begin position="6"/>
        <end position="31"/>
    </location>
</feature>
<feature type="transmembrane region" description="Helical" evidence="1">
    <location>
        <begin position="190"/>
        <end position="223"/>
    </location>
</feature>